<feature type="active site" evidence="5">
    <location>
        <position position="78"/>
    </location>
</feature>
<comment type="pathway">
    <text evidence="5">Amino-acid biosynthesis; L-lysine biosynthesis via DAP pathway; LL-2,6-diaminopimelate from (S)-tetrahydrodipicolinate (acetylase route): step 3/3.</text>
</comment>
<dbReference type="InterPro" id="IPR023905">
    <property type="entry name" value="AcetylDAP_deacetylase"/>
</dbReference>
<comment type="similarity">
    <text evidence="5">Belongs to the peptidase M20A family. N-acetyldiaminopimelate deacetylase subfamily.</text>
</comment>
<dbReference type="SUPFAM" id="SSF53187">
    <property type="entry name" value="Zn-dependent exopeptidases"/>
    <property type="match status" value="1"/>
</dbReference>
<feature type="binding site" evidence="6">
    <location>
        <position position="358"/>
    </location>
    <ligand>
        <name>Mn(2+)</name>
        <dbReference type="ChEBI" id="CHEBI:29035"/>
        <label>2</label>
    </ligand>
</feature>
<feature type="domain" description="Peptidase M20 dimerisation" evidence="7">
    <location>
        <begin position="184"/>
        <end position="279"/>
    </location>
</feature>
<dbReference type="CDD" id="cd05670">
    <property type="entry name" value="M20_Acy1_YkuR-like"/>
    <property type="match status" value="1"/>
</dbReference>
<proteinExistence type="inferred from homology"/>
<keyword evidence="1 5" id="KW-0028">Amino-acid biosynthesis</keyword>
<dbReference type="Gene3D" id="3.40.630.10">
    <property type="entry name" value="Zn peptidases"/>
    <property type="match status" value="1"/>
</dbReference>
<dbReference type="InterPro" id="IPR036264">
    <property type="entry name" value="Bact_exopeptidase_dim_dom"/>
</dbReference>
<gene>
    <name evidence="8" type="ORF">C5L23_000172</name>
</gene>
<accession>A0A4R5N6D8</accession>
<dbReference type="Pfam" id="PF07687">
    <property type="entry name" value="M20_dimer"/>
    <property type="match status" value="1"/>
</dbReference>
<feature type="active site" description="Proton acceptor" evidence="5">
    <location>
        <position position="137"/>
    </location>
</feature>
<dbReference type="GO" id="GO:0050118">
    <property type="term" value="F:N-acetyldiaminopimelate deacetylase activity"/>
    <property type="evidence" value="ECO:0007669"/>
    <property type="project" value="UniProtKB-UniRule"/>
</dbReference>
<dbReference type="RefSeq" id="WP_010008274.1">
    <property type="nucleotide sequence ID" value="NZ_JAGYGP010000005.1"/>
</dbReference>
<dbReference type="Proteomes" id="UP000295681">
    <property type="component" value="Unassembled WGS sequence"/>
</dbReference>
<dbReference type="InterPro" id="IPR002933">
    <property type="entry name" value="Peptidase_M20"/>
</dbReference>
<comment type="catalytic activity">
    <reaction evidence="5">
        <text>N-acetyl-(2S,6S)-2,6-diaminopimelate + H2O = (2S,6S)-2,6-diaminopimelate + acetate</text>
        <dbReference type="Rhea" id="RHEA:20405"/>
        <dbReference type="ChEBI" id="CHEBI:15377"/>
        <dbReference type="ChEBI" id="CHEBI:30089"/>
        <dbReference type="ChEBI" id="CHEBI:57609"/>
        <dbReference type="ChEBI" id="CHEBI:58767"/>
        <dbReference type="EC" id="3.5.1.47"/>
    </reaction>
</comment>
<dbReference type="STRING" id="907931.GCA_000165675_00497"/>
<dbReference type="SUPFAM" id="SSF55031">
    <property type="entry name" value="Bacterial exopeptidase dimerisation domain"/>
    <property type="match status" value="1"/>
</dbReference>
<dbReference type="InterPro" id="IPR017439">
    <property type="entry name" value="Amidohydrolase"/>
</dbReference>
<comment type="function">
    <text evidence="5">Catalyzes the conversion of N-acetyl-diaminopimelate to diaminopimelate and acetate.</text>
</comment>
<reference evidence="8 9" key="1">
    <citation type="journal article" date="2019" name="Appl. Microbiol. Biotechnol.">
        <title>Uncovering carbohydrate metabolism through a genotype-phenotype association study of 56 lactic acid bacteria genomes.</title>
        <authorList>
            <person name="Buron-Moles G."/>
            <person name="Chailyan A."/>
            <person name="Dolejs I."/>
            <person name="Forster J."/>
            <person name="Miks M.H."/>
        </authorList>
    </citation>
    <scope>NUCLEOTIDE SEQUENCE [LARGE SCALE GENOMIC DNA]</scope>
    <source>
        <strain evidence="8 9">ATCC 700006</strain>
    </source>
</reference>
<feature type="binding site" evidence="6">
    <location>
        <position position="164"/>
    </location>
    <ligand>
        <name>Mn(2+)</name>
        <dbReference type="ChEBI" id="CHEBI:29035"/>
        <label>2</label>
    </ligand>
</feature>
<keyword evidence="9" id="KW-1185">Reference proteome</keyword>
<feature type="binding site" evidence="6">
    <location>
        <position position="105"/>
    </location>
    <ligand>
        <name>Mn(2+)</name>
        <dbReference type="ChEBI" id="CHEBI:29035"/>
        <label>2</label>
    </ligand>
</feature>
<organism evidence="8 9">
    <name type="scientific">Leuconostoc fallax</name>
    <dbReference type="NCBI Taxonomy" id="1251"/>
    <lineage>
        <taxon>Bacteria</taxon>
        <taxon>Bacillati</taxon>
        <taxon>Bacillota</taxon>
        <taxon>Bacilli</taxon>
        <taxon>Lactobacillales</taxon>
        <taxon>Lactobacillaceae</taxon>
        <taxon>Leuconostoc</taxon>
    </lineage>
</organism>
<evidence type="ECO:0000256" key="6">
    <source>
        <dbReference type="PIRSR" id="PIRSR005962-1"/>
    </source>
</evidence>
<dbReference type="FunFam" id="3.30.70.360:FF:000001">
    <property type="entry name" value="N-acetyldiaminopimelate deacetylase"/>
    <property type="match status" value="1"/>
</dbReference>
<dbReference type="HAMAP" id="MF_01692">
    <property type="entry name" value="DapEL"/>
    <property type="match status" value="1"/>
</dbReference>
<evidence type="ECO:0000259" key="7">
    <source>
        <dbReference type="Pfam" id="PF07687"/>
    </source>
</evidence>
<dbReference type="AlphaFoldDB" id="A0A4R5N6D8"/>
<dbReference type="PANTHER" id="PTHR11014">
    <property type="entry name" value="PEPTIDASE M20 FAMILY MEMBER"/>
    <property type="match status" value="1"/>
</dbReference>
<keyword evidence="2 5" id="KW-0378">Hydrolase</keyword>
<keyword evidence="4 5" id="KW-0457">Lysine biosynthesis</keyword>
<sequence length="387" mass="42289">MSDATDLTNEALIAIRRHLHAHPELSLKEFETKAYLKGVIQAFDQTHISYREVESVPTALLVRIAGSAPQRTIGYRTDIDALPVTEATDLSFQSQNSGIMHACGHDMHMTVALGILNHFANHQPKDNLVFLFQPAEENFSGGERVYKSGALSDEFLPEEIYGLHDNPELASGVIATRLGTLFAGTTEIHVTFTGEGGHAAFPHRANDAIIAASAFVMQVQTIVSRRVDPIKGGVVTLGTFTAGTIGNVIAETAHIDGTIRGLQQDTIELIQGQVRQIAKGIGVTYGVTVDLELRQDGYLPVENNPDLTQQFITYMTQNENVDFQIVGPAMTGEDFGYLLSKIPGTMFWLGVESPYALHSSHLAPKETALEKGVQAMTGFLEWRMQQD</sequence>
<dbReference type="Pfam" id="PF01546">
    <property type="entry name" value="Peptidase_M20"/>
    <property type="match status" value="1"/>
</dbReference>
<feature type="binding site" evidence="6">
    <location>
        <position position="137"/>
    </location>
    <ligand>
        <name>Mn(2+)</name>
        <dbReference type="ChEBI" id="CHEBI:29035"/>
        <label>2</label>
    </ligand>
</feature>
<dbReference type="GO" id="GO:0046872">
    <property type="term" value="F:metal ion binding"/>
    <property type="evidence" value="ECO:0007669"/>
    <property type="project" value="UniProtKB-KW"/>
</dbReference>
<comment type="cofactor">
    <cofactor evidence="6">
        <name>Mn(2+)</name>
        <dbReference type="ChEBI" id="CHEBI:29035"/>
    </cofactor>
    <text evidence="6">The Mn(2+) ion enhances activity.</text>
</comment>
<dbReference type="InterPro" id="IPR011650">
    <property type="entry name" value="Peptidase_M20_dimer"/>
</dbReference>
<dbReference type="PIRSF" id="PIRSF005962">
    <property type="entry name" value="Pept_M20D_amidohydro"/>
    <property type="match status" value="1"/>
</dbReference>
<evidence type="ECO:0000256" key="2">
    <source>
        <dbReference type="ARBA" id="ARBA00022801"/>
    </source>
</evidence>
<evidence type="ECO:0000256" key="5">
    <source>
        <dbReference type="HAMAP-Rule" id="MF_01692"/>
    </source>
</evidence>
<dbReference type="GO" id="GO:0009089">
    <property type="term" value="P:lysine biosynthetic process via diaminopimelate"/>
    <property type="evidence" value="ECO:0007669"/>
    <property type="project" value="UniProtKB-UniRule"/>
</dbReference>
<feature type="binding site" evidence="6">
    <location>
        <position position="103"/>
    </location>
    <ligand>
        <name>Mn(2+)</name>
        <dbReference type="ChEBI" id="CHEBI:29035"/>
        <label>2</label>
    </ligand>
</feature>
<dbReference type="EMBL" id="PUFI01000016">
    <property type="protein sequence ID" value="TDG67218.1"/>
    <property type="molecule type" value="Genomic_DNA"/>
</dbReference>
<keyword evidence="3 5" id="KW-0220">Diaminopimelate biosynthesis</keyword>
<evidence type="ECO:0000256" key="1">
    <source>
        <dbReference type="ARBA" id="ARBA00022605"/>
    </source>
</evidence>
<evidence type="ECO:0000256" key="3">
    <source>
        <dbReference type="ARBA" id="ARBA00022915"/>
    </source>
</evidence>
<dbReference type="PANTHER" id="PTHR11014:SF98">
    <property type="entry name" value="N-ACETYLDIAMINOPIMELATE DEACETYLASE"/>
    <property type="match status" value="1"/>
</dbReference>
<evidence type="ECO:0000313" key="8">
    <source>
        <dbReference type="EMBL" id="TDG67218.1"/>
    </source>
</evidence>
<protein>
    <recommendedName>
        <fullName evidence="5">N-acetyldiaminopimelate deacetylase</fullName>
        <ecNumber evidence="5">3.5.1.47</ecNumber>
    </recommendedName>
</protein>
<keyword evidence="6" id="KW-0464">Manganese</keyword>
<evidence type="ECO:0000256" key="4">
    <source>
        <dbReference type="ARBA" id="ARBA00023154"/>
    </source>
</evidence>
<evidence type="ECO:0000313" key="9">
    <source>
        <dbReference type="Proteomes" id="UP000295681"/>
    </source>
</evidence>
<dbReference type="EC" id="3.5.1.47" evidence="5"/>
<name>A0A4R5N6D8_9LACO</name>
<dbReference type="NCBIfam" id="TIGR01891">
    <property type="entry name" value="amidohydrolases"/>
    <property type="match status" value="1"/>
</dbReference>
<dbReference type="Gene3D" id="3.30.70.360">
    <property type="match status" value="1"/>
</dbReference>
<dbReference type="UniPathway" id="UPA00034">
    <property type="reaction ID" value="UER00024"/>
</dbReference>
<comment type="caution">
    <text evidence="8">The sequence shown here is derived from an EMBL/GenBank/DDBJ whole genome shotgun (WGS) entry which is preliminary data.</text>
</comment>
<keyword evidence="6" id="KW-0479">Metal-binding</keyword>
<dbReference type="GO" id="GO:0019877">
    <property type="term" value="P:diaminopimelate biosynthetic process"/>
    <property type="evidence" value="ECO:0007669"/>
    <property type="project" value="UniProtKB-UniRule"/>
</dbReference>